<proteinExistence type="predicted"/>
<dbReference type="AlphaFoldDB" id="A0A4R5M884"/>
<keyword evidence="1" id="KW-0472">Membrane</keyword>
<keyword evidence="1" id="KW-0812">Transmembrane</keyword>
<accession>A0A4R5M884</accession>
<name>A0A4R5M884_9BURK</name>
<gene>
    <name evidence="2" type="ORF">EYW47_19390</name>
</gene>
<comment type="caution">
    <text evidence="2">The sequence shown here is derived from an EMBL/GenBank/DDBJ whole genome shotgun (WGS) entry which is preliminary data.</text>
</comment>
<evidence type="ECO:0000313" key="2">
    <source>
        <dbReference type="EMBL" id="TDG22051.1"/>
    </source>
</evidence>
<organism evidence="2 3">
    <name type="scientific">Paraburkholderia silviterrae</name>
    <dbReference type="NCBI Taxonomy" id="2528715"/>
    <lineage>
        <taxon>Bacteria</taxon>
        <taxon>Pseudomonadati</taxon>
        <taxon>Pseudomonadota</taxon>
        <taxon>Betaproteobacteria</taxon>
        <taxon>Burkholderiales</taxon>
        <taxon>Burkholderiaceae</taxon>
        <taxon>Paraburkholderia</taxon>
    </lineage>
</organism>
<dbReference type="InterPro" id="IPR009200">
    <property type="entry name" value="DUF1269_membrane"/>
</dbReference>
<sequence length="160" mass="16275">MTSNVRSDVMAQQLIVAVFNSVSDAEDAAQAIRKLEAADPGFKVESGVMAEKDSAGKVSLLGTKTHPFWGVVIGAVTGSLIGLLGGPSGAMLGFTIGASTGLAGVALADILDHEFVHAIGNAFAPGTVAIFLEASEASTAQVDTLVASYHGTIHRKPLAQ</sequence>
<dbReference type="Proteomes" id="UP000295722">
    <property type="component" value="Unassembled WGS sequence"/>
</dbReference>
<keyword evidence="3" id="KW-1185">Reference proteome</keyword>
<keyword evidence="1" id="KW-1133">Transmembrane helix</keyword>
<dbReference type="Pfam" id="PF06897">
    <property type="entry name" value="DUF1269"/>
    <property type="match status" value="1"/>
</dbReference>
<dbReference type="OrthoDB" id="9100052at2"/>
<reference evidence="2 3" key="1">
    <citation type="submission" date="2019-03" db="EMBL/GenBank/DDBJ databases">
        <title>Paraburkholderia sp. 4M-K11, isolated from subtropical forest soil.</title>
        <authorList>
            <person name="Gao Z.-H."/>
            <person name="Qiu L.-H."/>
        </authorList>
    </citation>
    <scope>NUCLEOTIDE SEQUENCE [LARGE SCALE GENOMIC DNA]</scope>
    <source>
        <strain evidence="2 3">4M-K11</strain>
    </source>
</reference>
<feature type="transmembrane region" description="Helical" evidence="1">
    <location>
        <begin position="67"/>
        <end position="85"/>
    </location>
</feature>
<dbReference type="EMBL" id="SMRP01000009">
    <property type="protein sequence ID" value="TDG22051.1"/>
    <property type="molecule type" value="Genomic_DNA"/>
</dbReference>
<protein>
    <submittedName>
        <fullName evidence="2">DUF1269 domain-containing protein</fullName>
    </submittedName>
</protein>
<evidence type="ECO:0000313" key="3">
    <source>
        <dbReference type="Proteomes" id="UP000295722"/>
    </source>
</evidence>
<evidence type="ECO:0000256" key="1">
    <source>
        <dbReference type="SAM" id="Phobius"/>
    </source>
</evidence>